<dbReference type="PANTHER" id="PTHR43179:SF12">
    <property type="entry name" value="GALACTOFURANOSYLTRANSFERASE GLFT2"/>
    <property type="match status" value="1"/>
</dbReference>
<accession>A0A927GC15</accession>
<sequence>MKTVAAVVVTYNRLTDLKECIRSLRQQSYSLAAIVVFDNGSTDGTADWLAQQPDLHSLTSRDNLGGAGGFHYGLKYAFEQQYDWFWLMDDDCSPEELCLEKLLAIPNKEMYAGLAPTVYEENKIPVSHRANLTYSPNLSALQKPLEEDNTDTAISAIDYASFVGLLLPYNSVQQVGLPRSEFFIHNDDVEYSLRLKNKVGKIALLHTARIDHYCASKPAAPQRTGKSGYAIDKLWIRFYGIRNNIRLKKEAWPDLKLIHKLRLTGSFVKALSAQLIQVALHDDHKLKRMKFYTAAYLDGWFGVFDNEKPKAILAVQRPSK</sequence>
<feature type="domain" description="Glycosyltransferase 2-like" evidence="4">
    <location>
        <begin position="7"/>
        <end position="122"/>
    </location>
</feature>
<evidence type="ECO:0000313" key="5">
    <source>
        <dbReference type="EMBL" id="MBD2752287.1"/>
    </source>
</evidence>
<dbReference type="PANTHER" id="PTHR43179">
    <property type="entry name" value="RHAMNOSYLTRANSFERASE WBBL"/>
    <property type="match status" value="1"/>
</dbReference>
<gene>
    <name evidence="5" type="ORF">IC230_05245</name>
</gene>
<keyword evidence="2" id="KW-0328">Glycosyltransferase</keyword>
<proteinExistence type="inferred from homology"/>
<dbReference type="CDD" id="cd04185">
    <property type="entry name" value="GT_2_like_b"/>
    <property type="match status" value="1"/>
</dbReference>
<dbReference type="InterPro" id="IPR029044">
    <property type="entry name" value="Nucleotide-diphossugar_trans"/>
</dbReference>
<dbReference type="InterPro" id="IPR001173">
    <property type="entry name" value="Glyco_trans_2-like"/>
</dbReference>
<evidence type="ECO:0000256" key="3">
    <source>
        <dbReference type="ARBA" id="ARBA00022679"/>
    </source>
</evidence>
<evidence type="ECO:0000256" key="1">
    <source>
        <dbReference type="ARBA" id="ARBA00006739"/>
    </source>
</evidence>
<evidence type="ECO:0000259" key="4">
    <source>
        <dbReference type="Pfam" id="PF00535"/>
    </source>
</evidence>
<comment type="caution">
    <text evidence="5">The sequence shown here is derived from an EMBL/GenBank/DDBJ whole genome shotgun (WGS) entry which is preliminary data.</text>
</comment>
<dbReference type="SUPFAM" id="SSF53448">
    <property type="entry name" value="Nucleotide-diphospho-sugar transferases"/>
    <property type="match status" value="1"/>
</dbReference>
<dbReference type="GO" id="GO:0016757">
    <property type="term" value="F:glycosyltransferase activity"/>
    <property type="evidence" value="ECO:0007669"/>
    <property type="project" value="UniProtKB-KW"/>
</dbReference>
<organism evidence="5 6">
    <name type="scientific">Spirosoma validum</name>
    <dbReference type="NCBI Taxonomy" id="2771355"/>
    <lineage>
        <taxon>Bacteria</taxon>
        <taxon>Pseudomonadati</taxon>
        <taxon>Bacteroidota</taxon>
        <taxon>Cytophagia</taxon>
        <taxon>Cytophagales</taxon>
        <taxon>Cytophagaceae</taxon>
        <taxon>Spirosoma</taxon>
    </lineage>
</organism>
<keyword evidence="3" id="KW-0808">Transferase</keyword>
<dbReference type="RefSeq" id="WP_191037937.1">
    <property type="nucleotide sequence ID" value="NZ_JACXAA010000002.1"/>
</dbReference>
<comment type="similarity">
    <text evidence="1">Belongs to the glycosyltransferase 2 family.</text>
</comment>
<dbReference type="EMBL" id="JACXAA010000002">
    <property type="protein sequence ID" value="MBD2752287.1"/>
    <property type="molecule type" value="Genomic_DNA"/>
</dbReference>
<keyword evidence="6" id="KW-1185">Reference proteome</keyword>
<reference evidence="5" key="1">
    <citation type="submission" date="2020-09" db="EMBL/GenBank/DDBJ databases">
        <authorList>
            <person name="Kim M.K."/>
        </authorList>
    </citation>
    <scope>NUCLEOTIDE SEQUENCE</scope>
    <source>
        <strain evidence="5">BT704</strain>
    </source>
</reference>
<evidence type="ECO:0000313" key="6">
    <source>
        <dbReference type="Proteomes" id="UP000653797"/>
    </source>
</evidence>
<dbReference type="AlphaFoldDB" id="A0A927GC15"/>
<name>A0A927GC15_9BACT</name>
<protein>
    <submittedName>
        <fullName evidence="5">Glycosyltransferase family 2 protein</fullName>
    </submittedName>
</protein>
<dbReference type="Proteomes" id="UP000653797">
    <property type="component" value="Unassembled WGS sequence"/>
</dbReference>
<dbReference type="Gene3D" id="3.90.550.10">
    <property type="entry name" value="Spore Coat Polysaccharide Biosynthesis Protein SpsA, Chain A"/>
    <property type="match status" value="1"/>
</dbReference>
<dbReference type="Pfam" id="PF00535">
    <property type="entry name" value="Glycos_transf_2"/>
    <property type="match status" value="1"/>
</dbReference>
<evidence type="ECO:0000256" key="2">
    <source>
        <dbReference type="ARBA" id="ARBA00022676"/>
    </source>
</evidence>